<dbReference type="GO" id="GO:0030890">
    <property type="term" value="P:positive regulation of B cell proliferation"/>
    <property type="evidence" value="ECO:0007669"/>
    <property type="project" value="TreeGrafter"/>
</dbReference>
<keyword evidence="3" id="KW-0202">Cytokine</keyword>
<feature type="transmembrane region" description="Helical" evidence="7">
    <location>
        <begin position="93"/>
        <end position="115"/>
    </location>
</feature>
<name>A0A6P8H6J5_CLUHA</name>
<keyword evidence="7" id="KW-1133">Transmembrane helix</keyword>
<evidence type="ECO:0000256" key="6">
    <source>
        <dbReference type="ARBA" id="ARBA00023180"/>
    </source>
</evidence>
<dbReference type="PANTHER" id="PTHR15151:SF24">
    <property type="entry name" value="A PROLIFERATION-INDUCING LIGAND-LIKE PROTEIN-RELATED"/>
    <property type="match status" value="1"/>
</dbReference>
<dbReference type="GO" id="GO:0005164">
    <property type="term" value="F:tumor necrosis factor receptor binding"/>
    <property type="evidence" value="ECO:0007669"/>
    <property type="project" value="InterPro"/>
</dbReference>
<evidence type="ECO:0000256" key="5">
    <source>
        <dbReference type="ARBA" id="ARBA00023157"/>
    </source>
</evidence>
<gene>
    <name evidence="10" type="primary">LOC105906221</name>
</gene>
<accession>A0A6P8H6J5</accession>
<reference evidence="10" key="1">
    <citation type="submission" date="2025-08" db="UniProtKB">
        <authorList>
            <consortium name="RefSeq"/>
        </authorList>
    </citation>
    <scope>IDENTIFICATION</scope>
</reference>
<evidence type="ECO:0000256" key="7">
    <source>
        <dbReference type="SAM" id="Phobius"/>
    </source>
</evidence>
<dbReference type="KEGG" id="char:105906221"/>
<dbReference type="GO" id="GO:0005125">
    <property type="term" value="F:cytokine activity"/>
    <property type="evidence" value="ECO:0007669"/>
    <property type="project" value="UniProtKB-KW"/>
</dbReference>
<keyword evidence="7" id="KW-0472">Membrane</keyword>
<feature type="domain" description="THD" evidence="8">
    <location>
        <begin position="173"/>
        <end position="315"/>
    </location>
</feature>
<dbReference type="GO" id="GO:0005615">
    <property type="term" value="C:extracellular space"/>
    <property type="evidence" value="ECO:0007669"/>
    <property type="project" value="UniProtKB-KW"/>
</dbReference>
<proteinExistence type="inferred from homology"/>
<comment type="similarity">
    <text evidence="2">Belongs to the tumor necrosis factor family.</text>
</comment>
<organism evidence="9 10">
    <name type="scientific">Clupea harengus</name>
    <name type="common">Atlantic herring</name>
    <dbReference type="NCBI Taxonomy" id="7950"/>
    <lineage>
        <taxon>Eukaryota</taxon>
        <taxon>Metazoa</taxon>
        <taxon>Chordata</taxon>
        <taxon>Craniata</taxon>
        <taxon>Vertebrata</taxon>
        <taxon>Euteleostomi</taxon>
        <taxon>Actinopterygii</taxon>
        <taxon>Neopterygii</taxon>
        <taxon>Teleostei</taxon>
        <taxon>Clupei</taxon>
        <taxon>Clupeiformes</taxon>
        <taxon>Clupeoidei</taxon>
        <taxon>Clupeidae</taxon>
        <taxon>Clupea</taxon>
    </lineage>
</organism>
<keyword evidence="7" id="KW-0812">Transmembrane</keyword>
<evidence type="ECO:0000256" key="1">
    <source>
        <dbReference type="ARBA" id="ARBA00004613"/>
    </source>
</evidence>
<dbReference type="Gene3D" id="2.60.120.40">
    <property type="match status" value="1"/>
</dbReference>
<evidence type="ECO:0000256" key="2">
    <source>
        <dbReference type="ARBA" id="ARBA00008670"/>
    </source>
</evidence>
<dbReference type="InterPro" id="IPR006052">
    <property type="entry name" value="TNF_dom"/>
</dbReference>
<dbReference type="GO" id="GO:0006955">
    <property type="term" value="P:immune response"/>
    <property type="evidence" value="ECO:0007669"/>
    <property type="project" value="InterPro"/>
</dbReference>
<dbReference type="OrthoDB" id="5947373at2759"/>
<dbReference type="Pfam" id="PF00229">
    <property type="entry name" value="TNF"/>
    <property type="match status" value="1"/>
</dbReference>
<dbReference type="RefSeq" id="XP_031443000.1">
    <property type="nucleotide sequence ID" value="XM_031587140.2"/>
</dbReference>
<dbReference type="GO" id="GO:0016020">
    <property type="term" value="C:membrane"/>
    <property type="evidence" value="ECO:0007669"/>
    <property type="project" value="InterPro"/>
</dbReference>
<keyword evidence="4" id="KW-0964">Secreted</keyword>
<comment type="subcellular location">
    <subcellularLocation>
        <location evidence="1">Secreted</location>
    </subcellularLocation>
</comment>
<dbReference type="PANTHER" id="PTHR15151">
    <property type="entry name" value="PROTEIN EIGER"/>
    <property type="match status" value="1"/>
</dbReference>
<evidence type="ECO:0000256" key="3">
    <source>
        <dbReference type="ARBA" id="ARBA00022514"/>
    </source>
</evidence>
<dbReference type="InterPro" id="IPR008983">
    <property type="entry name" value="Tumour_necrosis_fac-like_dom"/>
</dbReference>
<keyword evidence="9" id="KW-1185">Reference proteome</keyword>
<dbReference type="AlphaFoldDB" id="A0A6P8H6J5"/>
<protein>
    <submittedName>
        <fullName evidence="10">Tumor necrosis factor ligand superfamily member 13B-like isoform X1</fullName>
    </submittedName>
</protein>
<dbReference type="InterPro" id="IPR051748">
    <property type="entry name" value="TNF_Ligand_Superfamily"/>
</dbReference>
<evidence type="ECO:0000313" key="9">
    <source>
        <dbReference type="Proteomes" id="UP000515152"/>
    </source>
</evidence>
<evidence type="ECO:0000256" key="4">
    <source>
        <dbReference type="ARBA" id="ARBA00022525"/>
    </source>
</evidence>
<dbReference type="SUPFAM" id="SSF49842">
    <property type="entry name" value="TNF-like"/>
    <property type="match status" value="1"/>
</dbReference>
<dbReference type="GeneID" id="105906221"/>
<sequence length="316" mass="35996">MCHNCLTVRYRGNMLSHQHRDRLTKEEVRGSLQEHKYRKSSSFFFFAIGRHSFISQETLPGLMILSHLRTGERVRSAVFAEKRLGFAAGLGLLMSYCTLLVSVTVVTLCLSIVLIQEVRVLKTDLNGIKRDLHSPLAHRSVKEFSYGLFMSSMWEHSFKRPRNKREQDVWTTQASFLQMTAMANEKPIQRGNVTVIPWTVAIHQGSAVTASDNKIIVQQDSYFMVFGQVLYHNQGTIMGHLIRQHPANASGTETGYRDLFRCLQEMPTENSANTCYTAGIVKLDRNDQLELVIPDRPHTQVAMDTESTFFGIIQLQ</sequence>
<keyword evidence="6" id="KW-0325">Glycoprotein</keyword>
<evidence type="ECO:0000313" key="10">
    <source>
        <dbReference type="RefSeq" id="XP_031443000.1"/>
    </source>
</evidence>
<keyword evidence="5" id="KW-1015">Disulfide bond</keyword>
<evidence type="ECO:0000259" key="8">
    <source>
        <dbReference type="PROSITE" id="PS50049"/>
    </source>
</evidence>
<dbReference type="Proteomes" id="UP000515152">
    <property type="component" value="Chromosome 20"/>
</dbReference>
<dbReference type="PROSITE" id="PS50049">
    <property type="entry name" value="THD_2"/>
    <property type="match status" value="1"/>
</dbReference>